<organism evidence="3 4">
    <name type="scientific">Bacillus mesophilum</name>
    <dbReference type="NCBI Taxonomy" id="1071718"/>
    <lineage>
        <taxon>Bacteria</taxon>
        <taxon>Bacillati</taxon>
        <taxon>Bacillota</taxon>
        <taxon>Bacilli</taxon>
        <taxon>Bacillales</taxon>
        <taxon>Bacillaceae</taxon>
        <taxon>Bacillus</taxon>
    </lineage>
</organism>
<reference evidence="3 4" key="1">
    <citation type="journal article" date="2014" name="Arch. Microbiol.">
        <title>Bacillus mesophilum sp. nov., strain IITR-54T, a novel 4-chlorobiphenyl dechlorinating bacterium.</title>
        <authorList>
            <person name="Manickam N."/>
            <person name="Singh N.K."/>
            <person name="Bajaj A."/>
            <person name="Kumar R.M."/>
            <person name="Kaur G."/>
            <person name="Kaur N."/>
            <person name="Bala M."/>
            <person name="Kumar A."/>
            <person name="Mayilraj S."/>
        </authorList>
    </citation>
    <scope>NUCLEOTIDE SEQUENCE [LARGE SCALE GENOMIC DNA]</scope>
    <source>
        <strain evidence="3 4">IITR-54</strain>
    </source>
</reference>
<feature type="domain" description="Choice-of-anchor I" evidence="2">
    <location>
        <begin position="2"/>
        <end position="489"/>
    </location>
</feature>
<dbReference type="InterPro" id="IPR055188">
    <property type="entry name" value="Choice_anch_I"/>
</dbReference>
<evidence type="ECO:0000313" key="3">
    <source>
        <dbReference type="EMBL" id="KAB2332574.1"/>
    </source>
</evidence>
<gene>
    <name evidence="3" type="ORF">F7732_10790</name>
</gene>
<dbReference type="EMBL" id="WBOT01000003">
    <property type="protein sequence ID" value="KAB2332574.1"/>
    <property type="molecule type" value="Genomic_DNA"/>
</dbReference>
<accession>A0A7V7RLH3</accession>
<dbReference type="Proteomes" id="UP000441354">
    <property type="component" value="Unassembled WGS sequence"/>
</dbReference>
<dbReference type="OrthoDB" id="9801679at2"/>
<proteinExistence type="predicted"/>
<dbReference type="InterPro" id="IPR015943">
    <property type="entry name" value="WD40/YVTN_repeat-like_dom_sf"/>
</dbReference>
<dbReference type="InterPro" id="IPR052956">
    <property type="entry name" value="Mesenchyme-surface_protein"/>
</dbReference>
<dbReference type="Gene3D" id="2.130.10.10">
    <property type="entry name" value="YVTN repeat-like/Quinoprotein amine dehydrogenase"/>
    <property type="match status" value="1"/>
</dbReference>
<sequence length="491" mass="53059">MAYDAKTQKAFVTNGAVSGFDILSFADLESGKFTEVESQKRLLLADFGVEDVKDITSIAVHPTKDIVAISAARNDKTDKGYIVFVNKNGGFLSSVQVGSLPDMVTFTPDGTKALVANEGEPSQDYSVDPEGSISVIDVTGAPAGFTAKELTFTEGLIDEKVRVSSRGSKLEQLEPEYITVSADSKTAYVAMQENNAIATIDLVEEKIVSVKGLGFIDHSVEGNEMDAIKDGEIKIEKQPILTYHLPDAISTFTVGGTEYIITPNEGDTRDWDAYSEEKKVGKLGEIELKAENYAGYTQEELDAFDVDLLEDFKVTTESGYNEETGKYEALYGFGGRSFSIFNAETMELVYDSGNEFETITKEAAPEYFNSDNEEVAKDDRSNSKGPEPETAVTGVINGKTYAFIALERFGGIMVYDVSNPASPSFVSLLSSRDFSVTEFAGDLEGNDAGKFAGDVSPEGLQFIPANQSPTGKALLAATHEVSGTVAVYEFE</sequence>
<keyword evidence="4" id="KW-1185">Reference proteome</keyword>
<dbReference type="SUPFAM" id="SSF75011">
    <property type="entry name" value="3-carboxy-cis,cis-mucoante lactonizing enzyme"/>
    <property type="match status" value="1"/>
</dbReference>
<dbReference type="AlphaFoldDB" id="A0A7V7RLH3"/>
<feature type="region of interest" description="Disordered" evidence="1">
    <location>
        <begin position="367"/>
        <end position="391"/>
    </location>
</feature>
<evidence type="ECO:0000313" key="4">
    <source>
        <dbReference type="Proteomes" id="UP000441354"/>
    </source>
</evidence>
<dbReference type="NCBIfam" id="NF038117">
    <property type="entry name" value="choice_anch_I"/>
    <property type="match status" value="1"/>
</dbReference>
<name>A0A7V7RLH3_9BACI</name>
<dbReference type="PANTHER" id="PTHR46928:SF1">
    <property type="entry name" value="MESENCHYME-SPECIFIC CELL SURFACE GLYCOPROTEIN"/>
    <property type="match status" value="1"/>
</dbReference>
<evidence type="ECO:0000256" key="1">
    <source>
        <dbReference type="SAM" id="MobiDB-lite"/>
    </source>
</evidence>
<dbReference type="PANTHER" id="PTHR46928">
    <property type="entry name" value="MESENCHYME-SPECIFIC CELL SURFACE GLYCOPROTEIN"/>
    <property type="match status" value="1"/>
</dbReference>
<comment type="caution">
    <text evidence="3">The sequence shown here is derived from an EMBL/GenBank/DDBJ whole genome shotgun (WGS) entry which is preliminary data.</text>
</comment>
<protein>
    <submittedName>
        <fullName evidence="3">Alkaline phosphatase</fullName>
    </submittedName>
</protein>
<dbReference type="Pfam" id="PF22494">
    <property type="entry name" value="choice_anch_I"/>
    <property type="match status" value="1"/>
</dbReference>
<evidence type="ECO:0000259" key="2">
    <source>
        <dbReference type="Pfam" id="PF22494"/>
    </source>
</evidence>